<reference evidence="1" key="1">
    <citation type="submission" date="2014-11" db="EMBL/GenBank/DDBJ databases">
        <authorList>
            <person name="Amaro Gonzalez C."/>
        </authorList>
    </citation>
    <scope>NUCLEOTIDE SEQUENCE</scope>
</reference>
<dbReference type="AlphaFoldDB" id="A0A0E9XNK7"/>
<sequence length="33" mass="3936">MWTAPTRRTDKSSSDAHGRPAHEFLRYKLLKMF</sequence>
<accession>A0A0E9XNK7</accession>
<proteinExistence type="predicted"/>
<evidence type="ECO:0000313" key="1">
    <source>
        <dbReference type="EMBL" id="JAI03426.1"/>
    </source>
</evidence>
<dbReference type="EMBL" id="GBXM01005152">
    <property type="protein sequence ID" value="JAI03426.1"/>
    <property type="molecule type" value="Transcribed_RNA"/>
</dbReference>
<organism evidence="1">
    <name type="scientific">Anguilla anguilla</name>
    <name type="common">European freshwater eel</name>
    <name type="synonym">Muraena anguilla</name>
    <dbReference type="NCBI Taxonomy" id="7936"/>
    <lineage>
        <taxon>Eukaryota</taxon>
        <taxon>Metazoa</taxon>
        <taxon>Chordata</taxon>
        <taxon>Craniata</taxon>
        <taxon>Vertebrata</taxon>
        <taxon>Euteleostomi</taxon>
        <taxon>Actinopterygii</taxon>
        <taxon>Neopterygii</taxon>
        <taxon>Teleostei</taxon>
        <taxon>Anguilliformes</taxon>
        <taxon>Anguillidae</taxon>
        <taxon>Anguilla</taxon>
    </lineage>
</organism>
<name>A0A0E9XNK7_ANGAN</name>
<reference evidence="1" key="2">
    <citation type="journal article" date="2015" name="Fish Shellfish Immunol.">
        <title>Early steps in the European eel (Anguilla anguilla)-Vibrio vulnificus interaction in the gills: Role of the RtxA13 toxin.</title>
        <authorList>
            <person name="Callol A."/>
            <person name="Pajuelo D."/>
            <person name="Ebbesson L."/>
            <person name="Teles M."/>
            <person name="MacKenzie S."/>
            <person name="Amaro C."/>
        </authorList>
    </citation>
    <scope>NUCLEOTIDE SEQUENCE</scope>
</reference>
<protein>
    <submittedName>
        <fullName evidence="1">Uncharacterized protein</fullName>
    </submittedName>
</protein>